<accession>A0A1L8SFK5</accession>
<dbReference type="Pfam" id="PF06133">
    <property type="entry name" value="Com_YlbF"/>
    <property type="match status" value="1"/>
</dbReference>
<dbReference type="AlphaFoldDB" id="A0A1L8SFK5"/>
<dbReference type="PANTHER" id="PTHR38448">
    <property type="entry name" value="REGULATORY PROTEIN YLBF-RELATED"/>
    <property type="match status" value="1"/>
</dbReference>
<gene>
    <name evidence="4" type="ORF">DW084_10000</name>
    <name evidence="3" type="ORF">GFU50_01515</name>
    <name evidence="2" type="ORF">P7I32_00850</name>
</gene>
<proteinExistence type="predicted"/>
<reference evidence="2" key="3">
    <citation type="submission" date="2023-03" db="EMBL/GenBank/DDBJ databases">
        <authorList>
            <person name="Shen W."/>
            <person name="Cai J."/>
        </authorList>
    </citation>
    <scope>NUCLEOTIDE SEQUENCE</scope>
    <source>
        <strain evidence="2">K72-2</strain>
    </source>
</reference>
<dbReference type="Proteomes" id="UP001268896">
    <property type="component" value="Unassembled WGS sequence"/>
</dbReference>
<dbReference type="EMBL" id="CP046123">
    <property type="protein sequence ID" value="QGN28270.1"/>
    <property type="molecule type" value="Genomic_DNA"/>
</dbReference>
<sequence>MEEQLAKEPHVAQELAALQRLLSDHPIVQEFQEIQARALQNQGLLELEEALKQAQKEIVQFEHYEKPEAKKAAEQRYASLTNEYEQHPLVVAYRQALLQADELLQYVTTEIQKKMNKAIEEDETNASKN</sequence>
<dbReference type="PIRSF" id="PIRSF021287">
    <property type="entry name" value="Biofilm_formation_YmcA"/>
    <property type="match status" value="1"/>
</dbReference>
<evidence type="ECO:0000313" key="6">
    <source>
        <dbReference type="Proteomes" id="UP000422837"/>
    </source>
</evidence>
<organism evidence="4 5">
    <name type="scientific">Enterococcus casseliflavus</name>
    <name type="common">Enterococcus flavescens</name>
    <dbReference type="NCBI Taxonomy" id="37734"/>
    <lineage>
        <taxon>Bacteria</taxon>
        <taxon>Bacillati</taxon>
        <taxon>Bacillota</taxon>
        <taxon>Bacilli</taxon>
        <taxon>Lactobacillales</taxon>
        <taxon>Enterococcaceae</taxon>
        <taxon>Enterococcus</taxon>
    </lineage>
</organism>
<dbReference type="EMBL" id="QRMZ01000012">
    <property type="protein sequence ID" value="RHK06078.1"/>
    <property type="molecule type" value="Genomic_DNA"/>
</dbReference>
<name>A0A1L8SFK5_ENTCA</name>
<dbReference type="GeneID" id="15140911"/>
<evidence type="ECO:0000313" key="5">
    <source>
        <dbReference type="Proteomes" id="UP000286288"/>
    </source>
</evidence>
<dbReference type="RefSeq" id="WP_010748643.1">
    <property type="nucleotide sequence ID" value="NZ_BAAAXK010000048.1"/>
</dbReference>
<dbReference type="InterPro" id="IPR016783">
    <property type="entry name" value="Biofilm_formation_YmcA"/>
</dbReference>
<dbReference type="EMBL" id="JARQDV010000001">
    <property type="protein sequence ID" value="MDT2963139.1"/>
    <property type="molecule type" value="Genomic_DNA"/>
</dbReference>
<evidence type="ECO:0000256" key="1">
    <source>
        <dbReference type="SAM" id="Coils"/>
    </source>
</evidence>
<dbReference type="InterPro" id="IPR010368">
    <property type="entry name" value="Com_YlbF"/>
</dbReference>
<evidence type="ECO:0000313" key="3">
    <source>
        <dbReference type="EMBL" id="QGN28270.1"/>
    </source>
</evidence>
<evidence type="ECO:0000313" key="4">
    <source>
        <dbReference type="EMBL" id="RHK06078.1"/>
    </source>
</evidence>
<feature type="coiled-coil region" evidence="1">
    <location>
        <begin position="37"/>
        <end position="64"/>
    </location>
</feature>
<dbReference type="PANTHER" id="PTHR38448:SF1">
    <property type="entry name" value="YLBF FAMILY REGULATOR"/>
    <property type="match status" value="1"/>
</dbReference>
<dbReference type="SUPFAM" id="SSF158622">
    <property type="entry name" value="YheA/YmcA-like"/>
    <property type="match status" value="1"/>
</dbReference>
<evidence type="ECO:0000313" key="2">
    <source>
        <dbReference type="EMBL" id="MDT2963139.1"/>
    </source>
</evidence>
<keyword evidence="1" id="KW-0175">Coiled coil</keyword>
<dbReference type="Proteomes" id="UP000422837">
    <property type="component" value="Chromosome"/>
</dbReference>
<dbReference type="InterPro" id="IPR023378">
    <property type="entry name" value="YheA/YmcA-like_dom_sf"/>
</dbReference>
<dbReference type="Gene3D" id="1.20.1500.10">
    <property type="entry name" value="YheA/YmcA-like"/>
    <property type="match status" value="1"/>
</dbReference>
<reference evidence="4 5" key="1">
    <citation type="submission" date="2018-08" db="EMBL/GenBank/DDBJ databases">
        <title>A genome reference for cultivated species of the human gut microbiota.</title>
        <authorList>
            <person name="Zou Y."/>
            <person name="Xue W."/>
            <person name="Luo G."/>
        </authorList>
    </citation>
    <scope>NUCLEOTIDE SEQUENCE [LARGE SCALE GENOMIC DNA]</scope>
    <source>
        <strain evidence="4 5">AF48-16</strain>
    </source>
</reference>
<protein>
    <submittedName>
        <fullName evidence="2">YlbF family regulator</fullName>
    </submittedName>
</protein>
<dbReference type="InterPro" id="IPR052767">
    <property type="entry name" value="Bact_com_dev_regulator"/>
</dbReference>
<dbReference type="Proteomes" id="UP000286288">
    <property type="component" value="Unassembled WGS sequence"/>
</dbReference>
<reference evidence="3 6" key="2">
    <citation type="submission" date="2019-11" db="EMBL/GenBank/DDBJ databases">
        <title>Detection and genome characteristic of a blood enterococcus casselifavus isolate from Zhengzhou,china.</title>
        <authorList>
            <person name="Wen P."/>
        </authorList>
    </citation>
    <scope>NUCLEOTIDE SEQUENCE [LARGE SCALE GENOMIC DNA]</scope>
    <source>
        <strain evidence="3 6">EC291</strain>
    </source>
</reference>